<dbReference type="SUPFAM" id="SSF52172">
    <property type="entry name" value="CheY-like"/>
    <property type="match status" value="1"/>
</dbReference>
<evidence type="ECO:0000313" key="6">
    <source>
        <dbReference type="Proteomes" id="UP000321523"/>
    </source>
</evidence>
<evidence type="ECO:0000256" key="3">
    <source>
        <dbReference type="SAM" id="Phobius"/>
    </source>
</evidence>
<dbReference type="Gene3D" id="3.40.50.2300">
    <property type="match status" value="1"/>
</dbReference>
<keyword evidence="3" id="KW-1133">Transmembrane helix</keyword>
<dbReference type="Gene3D" id="1.20.120.160">
    <property type="entry name" value="HPT domain"/>
    <property type="match status" value="1"/>
</dbReference>
<organism evidence="5 6">
    <name type="scientific">Skermanella aerolata</name>
    <dbReference type="NCBI Taxonomy" id="393310"/>
    <lineage>
        <taxon>Bacteria</taxon>
        <taxon>Pseudomonadati</taxon>
        <taxon>Pseudomonadota</taxon>
        <taxon>Alphaproteobacteria</taxon>
        <taxon>Rhodospirillales</taxon>
        <taxon>Azospirillaceae</taxon>
        <taxon>Skermanella</taxon>
    </lineage>
</organism>
<gene>
    <name evidence="5" type="ORF">SAE02_31960</name>
</gene>
<reference evidence="5 6" key="1">
    <citation type="submission" date="2019-07" db="EMBL/GenBank/DDBJ databases">
        <title>Whole genome shotgun sequence of Skermanella aerolata NBRC 106429.</title>
        <authorList>
            <person name="Hosoyama A."/>
            <person name="Uohara A."/>
            <person name="Ohji S."/>
            <person name="Ichikawa N."/>
        </authorList>
    </citation>
    <scope>NUCLEOTIDE SEQUENCE [LARGE SCALE GENOMIC DNA]</scope>
    <source>
        <strain evidence="5 6">NBRC 106429</strain>
    </source>
</reference>
<keyword evidence="6" id="KW-1185">Reference proteome</keyword>
<feature type="transmembrane region" description="Helical" evidence="3">
    <location>
        <begin position="29"/>
        <end position="50"/>
    </location>
</feature>
<accession>A0A512DRD3</accession>
<sequence length="547" mass="57878">MTGQTPDPTVDSDAELDLPPPPPVRITGWMVSMAAAVIGLAAGVPVWSGIWSLVWTDGRTGAWWSGGSPWLGLLSVLMFAVGPAATGFLLWRRGIRRRWGEIAFGCGDELTQAVARIASIAAMVLFTGGIAVLAGEADHGRVEAAMMVLQGASLAAWGLMFDLLCRGKPCRVRRMCGIAADTLCITLLLCAGGPSMQVWMFAYIWIALGSALSDGALGAIVAAAAGALGLAVVAMATGVLSEAPFLIIGVAAGLMLLPAQAGGLIGAASGRSGGTSKRKFRVLLAEDSGCGGRSLRRQLERAGHTVHTAGNGDSALDLLHRGGLDVMLIDLHLRNPSALDIVRMYRFMRSEDANLPIVGLAPGLSDTMRKRCVSAGMNEVLPMPVEGFRLLEAVDRLGAASFSARQALETGVIASISSHPRFSAIAEPSIDEDALDALQSLDPDNGFLEDVISVFLIDGAELIDAMCKALNEGDVVNFREHADSLGSSSTHIGAIRLVKLLARCRDMPTRGFKEEGNQRMLQIQEEFRRVRTALQSHVWALRHSGLN</sequence>
<keyword evidence="3" id="KW-0472">Membrane</keyword>
<dbReference type="RefSeq" id="WP_044433580.1">
    <property type="nucleotide sequence ID" value="NZ_BJYZ01000013.1"/>
</dbReference>
<dbReference type="SMART" id="SM00448">
    <property type="entry name" value="REC"/>
    <property type="match status" value="1"/>
</dbReference>
<dbReference type="AlphaFoldDB" id="A0A512DRD3"/>
<comment type="caution">
    <text evidence="5">The sequence shown here is derived from an EMBL/GenBank/DDBJ whole genome shotgun (WGS) entry which is preliminary data.</text>
</comment>
<dbReference type="InterPro" id="IPR001789">
    <property type="entry name" value="Sig_transdc_resp-reg_receiver"/>
</dbReference>
<dbReference type="SUPFAM" id="SSF47226">
    <property type="entry name" value="Histidine-containing phosphotransfer domain, HPT domain"/>
    <property type="match status" value="1"/>
</dbReference>
<feature type="transmembrane region" description="Helical" evidence="3">
    <location>
        <begin position="145"/>
        <end position="164"/>
    </location>
</feature>
<evidence type="ECO:0000259" key="4">
    <source>
        <dbReference type="PROSITE" id="PS50110"/>
    </source>
</evidence>
<dbReference type="InterPro" id="IPR036641">
    <property type="entry name" value="HPT_dom_sf"/>
</dbReference>
<feature type="transmembrane region" description="Helical" evidence="3">
    <location>
        <begin position="245"/>
        <end position="268"/>
    </location>
</feature>
<protein>
    <recommendedName>
        <fullName evidence="4">Response regulatory domain-containing protein</fullName>
    </recommendedName>
</protein>
<feature type="domain" description="Response regulatory" evidence="4">
    <location>
        <begin position="281"/>
        <end position="398"/>
    </location>
</feature>
<dbReference type="PANTHER" id="PTHR44591">
    <property type="entry name" value="STRESS RESPONSE REGULATOR PROTEIN 1"/>
    <property type="match status" value="1"/>
</dbReference>
<evidence type="ECO:0000256" key="2">
    <source>
        <dbReference type="PROSITE-ProRule" id="PRU00169"/>
    </source>
</evidence>
<dbReference type="OrthoDB" id="9801651at2"/>
<feature type="transmembrane region" description="Helical" evidence="3">
    <location>
        <begin position="113"/>
        <end position="133"/>
    </location>
</feature>
<proteinExistence type="predicted"/>
<dbReference type="PANTHER" id="PTHR44591:SF3">
    <property type="entry name" value="RESPONSE REGULATORY DOMAIN-CONTAINING PROTEIN"/>
    <property type="match status" value="1"/>
</dbReference>
<feature type="modified residue" description="4-aspartylphosphate" evidence="2">
    <location>
        <position position="330"/>
    </location>
</feature>
<feature type="transmembrane region" description="Helical" evidence="3">
    <location>
        <begin position="202"/>
        <end position="233"/>
    </location>
</feature>
<evidence type="ECO:0000313" key="5">
    <source>
        <dbReference type="EMBL" id="GEO39048.1"/>
    </source>
</evidence>
<feature type="transmembrane region" description="Helical" evidence="3">
    <location>
        <begin position="176"/>
        <end position="196"/>
    </location>
</feature>
<evidence type="ECO:0000256" key="1">
    <source>
        <dbReference type="ARBA" id="ARBA00022553"/>
    </source>
</evidence>
<dbReference type="CDD" id="cd17546">
    <property type="entry name" value="REC_hyHK_CKI1_RcsC-like"/>
    <property type="match status" value="1"/>
</dbReference>
<dbReference type="EMBL" id="BJYZ01000013">
    <property type="protein sequence ID" value="GEO39048.1"/>
    <property type="molecule type" value="Genomic_DNA"/>
</dbReference>
<dbReference type="GO" id="GO:0000160">
    <property type="term" value="P:phosphorelay signal transduction system"/>
    <property type="evidence" value="ECO:0007669"/>
    <property type="project" value="InterPro"/>
</dbReference>
<dbReference type="InterPro" id="IPR011006">
    <property type="entry name" value="CheY-like_superfamily"/>
</dbReference>
<keyword evidence="1 2" id="KW-0597">Phosphoprotein</keyword>
<dbReference type="InterPro" id="IPR050595">
    <property type="entry name" value="Bact_response_regulator"/>
</dbReference>
<name>A0A512DRD3_9PROT</name>
<dbReference type="Proteomes" id="UP000321523">
    <property type="component" value="Unassembled WGS sequence"/>
</dbReference>
<feature type="transmembrane region" description="Helical" evidence="3">
    <location>
        <begin position="70"/>
        <end position="92"/>
    </location>
</feature>
<dbReference type="Pfam" id="PF00072">
    <property type="entry name" value="Response_reg"/>
    <property type="match status" value="1"/>
</dbReference>
<dbReference type="PROSITE" id="PS50110">
    <property type="entry name" value="RESPONSE_REGULATORY"/>
    <property type="match status" value="1"/>
</dbReference>
<keyword evidence="3" id="KW-0812">Transmembrane</keyword>